<dbReference type="RefSeq" id="XP_019014504.1">
    <property type="nucleotide sequence ID" value="XM_019152366.1"/>
</dbReference>
<evidence type="ECO:0000313" key="4">
    <source>
        <dbReference type="Proteomes" id="UP000094020"/>
    </source>
</evidence>
<reference evidence="3" key="4">
    <citation type="submission" date="2024-02" db="EMBL/GenBank/DDBJ databases">
        <title>Comparative genomics of Cryptococcus and Kwoniella reveals pathogenesis evolution and contrasting modes of karyotype evolution via chromosome fusion or intercentromeric recombination.</title>
        <authorList>
            <person name="Coelho M.A."/>
            <person name="David-Palma M."/>
            <person name="Shea T."/>
            <person name="Bowers K."/>
            <person name="McGinley-Smith S."/>
            <person name="Mohammad A.W."/>
            <person name="Gnirke A."/>
            <person name="Yurkov A.M."/>
            <person name="Nowrousian M."/>
            <person name="Sun S."/>
            <person name="Cuomo C.A."/>
            <person name="Heitman J."/>
        </authorList>
    </citation>
    <scope>NUCLEOTIDE SEQUENCE</scope>
    <source>
        <strain evidence="3">CBS 10737</strain>
    </source>
</reference>
<name>A0A1B9IC99_9TREE</name>
<feature type="compositionally biased region" description="Low complexity" evidence="1">
    <location>
        <begin position="301"/>
        <end position="310"/>
    </location>
</feature>
<feature type="region of interest" description="Disordered" evidence="1">
    <location>
        <begin position="18"/>
        <end position="38"/>
    </location>
</feature>
<evidence type="ECO:0000313" key="3">
    <source>
        <dbReference type="EMBL" id="WWC66834.1"/>
    </source>
</evidence>
<sequence>MPGRFLLARAQSHFTLGNLSKDDKSSGKPVRPSLAERSLSDSSITKIACTVGPSELRSVINPNWKEREKKDRNVHQLRCNTLMNQKKLVQAEEELLAYEEGDGDLEIPFELDETLATSSPSHSLLTTPTFPYSPTTMTPLEFSTSFSSSCECSIECIDPSLCNSSFISIGSSYRDFNSQNIQFSTNSSNCFSNNNNSNRRRQKNPPIKFSSPLTNRTFHLSRKNSSSIVGESSSSTTKLQVEEIIQEKCSWATSPQFLNFSNYNSFNMNMNNDNQLNLRRNYYEEEEEEQVKSFSPNSFAESLNSNSSLRSTRERRESEDSTYSGENEFNNEKDLSNILENCGSLLQQDDDENHFLKNSINNDNNSFKISSLSLSPITINSFDKKSSSFSLSPILISEFKNNDKNKNTDSSFLSIHSPRSDENTIKSIGFNAPSLSQFQQTHLDLPKQSIKSSTSSISQQRKLSTIIEFE</sequence>
<gene>
    <name evidence="2" type="ORF">I206_00586</name>
    <name evidence="3" type="ORF">I206_100741</name>
</gene>
<dbReference type="EMBL" id="KI894007">
    <property type="protein sequence ID" value="OCF53285.1"/>
    <property type="molecule type" value="Genomic_DNA"/>
</dbReference>
<feature type="region of interest" description="Disordered" evidence="1">
    <location>
        <begin position="189"/>
        <end position="212"/>
    </location>
</feature>
<dbReference type="AlphaFoldDB" id="A0A1B9IC99"/>
<evidence type="ECO:0000313" key="2">
    <source>
        <dbReference type="EMBL" id="OCF53285.1"/>
    </source>
</evidence>
<feature type="region of interest" description="Disordered" evidence="1">
    <location>
        <begin position="287"/>
        <end position="330"/>
    </location>
</feature>
<proteinExistence type="predicted"/>
<protein>
    <submittedName>
        <fullName evidence="2">Uncharacterized protein</fullName>
    </submittedName>
</protein>
<evidence type="ECO:0000256" key="1">
    <source>
        <dbReference type="SAM" id="MobiDB-lite"/>
    </source>
</evidence>
<dbReference type="KEGG" id="kpin:30168955"/>
<keyword evidence="4" id="KW-1185">Reference proteome</keyword>
<dbReference type="EMBL" id="CP144519">
    <property type="protein sequence ID" value="WWC66834.1"/>
    <property type="molecule type" value="Genomic_DNA"/>
</dbReference>
<reference evidence="3" key="2">
    <citation type="submission" date="2013-07" db="EMBL/GenBank/DDBJ databases">
        <authorList>
            <consortium name="The Broad Institute Genome Sequencing Platform"/>
            <person name="Cuomo C."/>
            <person name="Litvintseva A."/>
            <person name="Chen Y."/>
            <person name="Heitman J."/>
            <person name="Sun S."/>
            <person name="Springer D."/>
            <person name="Dromer F."/>
            <person name="Young S.K."/>
            <person name="Zeng Q."/>
            <person name="Gargeya S."/>
            <person name="Fitzgerald M."/>
            <person name="Abouelleil A."/>
            <person name="Alvarado L."/>
            <person name="Berlin A.M."/>
            <person name="Chapman S.B."/>
            <person name="Dewar J."/>
            <person name="Goldberg J."/>
            <person name="Griggs A."/>
            <person name="Gujja S."/>
            <person name="Hansen M."/>
            <person name="Howarth C."/>
            <person name="Imamovic A."/>
            <person name="Larimer J."/>
            <person name="McCowan C."/>
            <person name="Murphy C."/>
            <person name="Pearson M."/>
            <person name="Priest M."/>
            <person name="Roberts A."/>
            <person name="Saif S."/>
            <person name="Shea T."/>
            <person name="Sykes S."/>
            <person name="Wortman J."/>
            <person name="Nusbaum C."/>
            <person name="Birren B."/>
        </authorList>
    </citation>
    <scope>NUCLEOTIDE SEQUENCE</scope>
    <source>
        <strain evidence="3">CBS 10737</strain>
    </source>
</reference>
<organism evidence="2">
    <name type="scientific">Kwoniella pini CBS 10737</name>
    <dbReference type="NCBI Taxonomy" id="1296096"/>
    <lineage>
        <taxon>Eukaryota</taxon>
        <taxon>Fungi</taxon>
        <taxon>Dikarya</taxon>
        <taxon>Basidiomycota</taxon>
        <taxon>Agaricomycotina</taxon>
        <taxon>Tremellomycetes</taxon>
        <taxon>Tremellales</taxon>
        <taxon>Cryptococcaceae</taxon>
        <taxon>Kwoniella</taxon>
    </lineage>
</organism>
<accession>A0A1B9IC99</accession>
<dbReference type="OrthoDB" id="10588183at2759"/>
<reference evidence="2" key="3">
    <citation type="submission" date="2016-07" db="EMBL/GenBank/DDBJ databases">
        <title>Evolution of pathogenesis and genome organization in the Tremellales.</title>
        <authorList>
            <person name="Cuomo C."/>
            <person name="Litvintseva A."/>
            <person name="Heitman J."/>
            <person name="Chen Y."/>
            <person name="Sun S."/>
            <person name="Springer D."/>
            <person name="Dromer F."/>
            <person name="Young S."/>
            <person name="Zeng Q."/>
            <person name="Chapman S."/>
            <person name="Gujja S."/>
            <person name="Saif S."/>
            <person name="Birren B."/>
        </authorList>
    </citation>
    <scope>NUCLEOTIDE SEQUENCE</scope>
    <source>
        <strain evidence="2">CBS 10737</strain>
    </source>
</reference>
<dbReference type="GeneID" id="30168955"/>
<dbReference type="Proteomes" id="UP000094020">
    <property type="component" value="Chromosome 1"/>
</dbReference>
<reference evidence="2" key="1">
    <citation type="submission" date="2013-07" db="EMBL/GenBank/DDBJ databases">
        <title>The Genome Sequence of Cryptococcus pinus CBS10737.</title>
        <authorList>
            <consortium name="The Broad Institute Genome Sequencing Platform"/>
            <person name="Cuomo C."/>
            <person name="Litvintseva A."/>
            <person name="Chen Y."/>
            <person name="Heitman J."/>
            <person name="Sun S."/>
            <person name="Springer D."/>
            <person name="Dromer F."/>
            <person name="Young S.K."/>
            <person name="Zeng Q."/>
            <person name="Gargeya S."/>
            <person name="Fitzgerald M."/>
            <person name="Abouelleil A."/>
            <person name="Alvarado L."/>
            <person name="Berlin A.M."/>
            <person name="Chapman S.B."/>
            <person name="Dewar J."/>
            <person name="Goldberg J."/>
            <person name="Griggs A."/>
            <person name="Gujja S."/>
            <person name="Hansen M."/>
            <person name="Howarth C."/>
            <person name="Imamovic A."/>
            <person name="Larimer J."/>
            <person name="McCowan C."/>
            <person name="Murphy C."/>
            <person name="Pearson M."/>
            <person name="Priest M."/>
            <person name="Roberts A."/>
            <person name="Saif S."/>
            <person name="Shea T."/>
            <person name="Sykes S."/>
            <person name="Wortman J."/>
            <person name="Nusbaum C."/>
            <person name="Birren B."/>
        </authorList>
    </citation>
    <scope>NUCLEOTIDE SEQUENCE [LARGE SCALE GENOMIC DNA]</scope>
    <source>
        <strain evidence="2">CBS 10737</strain>
    </source>
</reference>